<dbReference type="SUPFAM" id="SSF53067">
    <property type="entry name" value="Actin-like ATPase domain"/>
    <property type="match status" value="1"/>
</dbReference>
<dbReference type="RefSeq" id="WP_275631371.1">
    <property type="nucleotide sequence ID" value="NZ_JARGYD010000001.1"/>
</dbReference>
<protein>
    <submittedName>
        <fullName evidence="3">Hydantoinase/oxoprolinase N-terminal domain-containing protein</fullName>
    </submittedName>
</protein>
<dbReference type="InterPro" id="IPR008040">
    <property type="entry name" value="Hydant_A_N"/>
</dbReference>
<feature type="domain" description="Hydantoinase/oxoprolinase N-terminal" evidence="2">
    <location>
        <begin position="3"/>
        <end position="174"/>
    </location>
</feature>
<dbReference type="Pfam" id="PF05378">
    <property type="entry name" value="Hydant_A_N"/>
    <property type="match status" value="1"/>
</dbReference>
<sequence>MTRLAVDFGARFADLCLTGPEGRRLAKQPVGDDPVAALMAGLAALDVTPAALDDVRIASTRPLNMMLAQTPGPVALICTQGFGDVLELARQDRVDLYAPVARSAAPLFLAPRDAIHEIPGRIGPDGTETAPLDLSALDRIVPALRDAGVQAVAVCLLFAHATPAHEQALARALSDALPGVSLSLSHAIDPAPREYERTVGTVMDAWLRCTARPELAAMETALRDAGFAGALSFGDGRGVVRAGTEGLADLVSVLASGPAAAARGALTASGGGAVVLDVGSRSADLMLVQNGAPVMADPGQIAGIPLRRDLVDMASLALGGTSPVALDAGRLRLDADDAPTLDALLIADGRLPGDTSAPADRKVLDAVAARLAEEAIRFATRRNVDPVQTGLVVCGGTGGLLAADIARAMGLNRVRLPRHPAAAGATGLADAPERLESSAAVNRLLAETDIAGVFAGLASTLGDTPDLYRLSIAPRPEMHPMTLDLPRAPADADEILQAWRDAYAARYEIEPPGPGHLGRVAAIRDRLPDTASDATADAAATEGPALVATDAGGIWVPQGWRLSPTAAGYLLENRA</sequence>
<proteinExistence type="predicted"/>
<dbReference type="PANTHER" id="PTHR11365:SF23">
    <property type="entry name" value="HYPOTHETICAL 5-OXOPROLINASE (EUROFUNG)-RELATED"/>
    <property type="match status" value="1"/>
</dbReference>
<reference evidence="4" key="1">
    <citation type="journal article" date="2019" name="Int. J. Syst. Evol. Microbiol.">
        <title>The Global Catalogue of Microorganisms (GCM) 10K type strain sequencing project: providing services to taxonomists for standard genome sequencing and annotation.</title>
        <authorList>
            <consortium name="The Broad Institute Genomics Platform"/>
            <consortium name="The Broad Institute Genome Sequencing Center for Infectious Disease"/>
            <person name="Wu L."/>
            <person name="Ma J."/>
        </authorList>
    </citation>
    <scope>NUCLEOTIDE SEQUENCE [LARGE SCALE GENOMIC DNA]</scope>
    <source>
        <strain evidence="4">KCTC 52366</strain>
    </source>
</reference>
<dbReference type="InterPro" id="IPR045079">
    <property type="entry name" value="Oxoprolinase-like"/>
</dbReference>
<dbReference type="EMBL" id="JBHRTB010000010">
    <property type="protein sequence ID" value="MFC3144110.1"/>
    <property type="molecule type" value="Genomic_DNA"/>
</dbReference>
<gene>
    <name evidence="3" type="ORF">ACFOGP_15425</name>
</gene>
<evidence type="ECO:0000313" key="4">
    <source>
        <dbReference type="Proteomes" id="UP001595632"/>
    </source>
</evidence>
<feature type="domain" description="Hydantoinase A/oxoprolinase" evidence="1">
    <location>
        <begin position="197"/>
        <end position="338"/>
    </location>
</feature>
<accession>A0ABV7GVX6</accession>
<organism evidence="3 4">
    <name type="scientific">Psychromarinibacter halotolerans</name>
    <dbReference type="NCBI Taxonomy" id="1775175"/>
    <lineage>
        <taxon>Bacteria</taxon>
        <taxon>Pseudomonadati</taxon>
        <taxon>Pseudomonadota</taxon>
        <taxon>Alphaproteobacteria</taxon>
        <taxon>Rhodobacterales</taxon>
        <taxon>Paracoccaceae</taxon>
        <taxon>Psychromarinibacter</taxon>
    </lineage>
</organism>
<keyword evidence="4" id="KW-1185">Reference proteome</keyword>
<evidence type="ECO:0000259" key="1">
    <source>
        <dbReference type="Pfam" id="PF01968"/>
    </source>
</evidence>
<dbReference type="InterPro" id="IPR002821">
    <property type="entry name" value="Hydantoinase_A"/>
</dbReference>
<comment type="caution">
    <text evidence="3">The sequence shown here is derived from an EMBL/GenBank/DDBJ whole genome shotgun (WGS) entry which is preliminary data.</text>
</comment>
<dbReference type="PANTHER" id="PTHR11365">
    <property type="entry name" value="5-OXOPROLINASE RELATED"/>
    <property type="match status" value="1"/>
</dbReference>
<name>A0ABV7GVX6_9RHOB</name>
<evidence type="ECO:0000313" key="3">
    <source>
        <dbReference type="EMBL" id="MFC3144110.1"/>
    </source>
</evidence>
<dbReference type="InterPro" id="IPR043129">
    <property type="entry name" value="ATPase_NBD"/>
</dbReference>
<dbReference type="Proteomes" id="UP001595632">
    <property type="component" value="Unassembled WGS sequence"/>
</dbReference>
<evidence type="ECO:0000259" key="2">
    <source>
        <dbReference type="Pfam" id="PF05378"/>
    </source>
</evidence>
<dbReference type="Pfam" id="PF01968">
    <property type="entry name" value="Hydantoinase_A"/>
    <property type="match status" value="1"/>
</dbReference>